<evidence type="ECO:0000256" key="2">
    <source>
        <dbReference type="ARBA" id="ARBA00022777"/>
    </source>
</evidence>
<dbReference type="InterPro" id="IPR050201">
    <property type="entry name" value="Bacterial_glucokinase"/>
</dbReference>
<dbReference type="EMBL" id="NMRN01000003">
    <property type="protein sequence ID" value="PAS94935.1"/>
    <property type="molecule type" value="Genomic_DNA"/>
</dbReference>
<evidence type="ECO:0000313" key="7">
    <source>
        <dbReference type="Proteomes" id="UP000216107"/>
    </source>
</evidence>
<organism evidence="6 7">
    <name type="scientific">Candidatus Dactylopiibacterium carminicum</name>
    <dbReference type="NCBI Taxonomy" id="857335"/>
    <lineage>
        <taxon>Bacteria</taxon>
        <taxon>Pseudomonadati</taxon>
        <taxon>Pseudomonadota</taxon>
        <taxon>Betaproteobacteria</taxon>
        <taxon>Rhodocyclales</taxon>
        <taxon>Rhodocyclaceae</taxon>
        <taxon>Candidatus Dactylopiibacterium</taxon>
    </lineage>
</organism>
<evidence type="ECO:0000313" key="6">
    <source>
        <dbReference type="EMBL" id="PAS94935.1"/>
    </source>
</evidence>
<dbReference type="HAMAP" id="MF_00524">
    <property type="entry name" value="Glucokinase"/>
    <property type="match status" value="1"/>
</dbReference>
<evidence type="ECO:0000256" key="4">
    <source>
        <dbReference type="RuleBase" id="RU004046"/>
    </source>
</evidence>
<keyword evidence="3" id="KW-0963">Cytoplasm</keyword>
<keyword evidence="2 3" id="KW-0418">Kinase</keyword>
<keyword evidence="3" id="KW-0324">Glycolysis</keyword>
<evidence type="ECO:0000256" key="3">
    <source>
        <dbReference type="HAMAP-Rule" id="MF_00524"/>
    </source>
</evidence>
<dbReference type="OrthoDB" id="257751at2"/>
<name>A0A272EXV4_9RHOO</name>
<dbReference type="Pfam" id="PF02685">
    <property type="entry name" value="Glucokinase"/>
    <property type="match status" value="1"/>
</dbReference>
<evidence type="ECO:0000313" key="8">
    <source>
        <dbReference type="Proteomes" id="UP000623509"/>
    </source>
</evidence>
<dbReference type="EC" id="2.7.1.2" evidence="3"/>
<reference evidence="6 7" key="2">
    <citation type="submission" date="2017-07" db="EMBL/GenBank/DDBJ databases">
        <title>Candidatus Dactylopiibacterium carminicum, a nitrogen-fixing symbiont of the cochineal insect Dactylopius coccus and Dactylopius opuntiae (Hemiptera: Coccoidea: Dactylopiidae).</title>
        <authorList>
            <person name="Vera A."/>
        </authorList>
    </citation>
    <scope>NUCLEOTIDE SEQUENCE [LARGE SCALE GENOMIC DNA]</scope>
    <source>
        <strain evidence="6 7">NFDCM</strain>
    </source>
</reference>
<comment type="similarity">
    <text evidence="3 4">Belongs to the bacterial glucokinase family.</text>
</comment>
<dbReference type="GO" id="GO:0004340">
    <property type="term" value="F:glucokinase activity"/>
    <property type="evidence" value="ECO:0007669"/>
    <property type="project" value="UniProtKB-UniRule"/>
</dbReference>
<dbReference type="AlphaFoldDB" id="A0A272EXV4"/>
<keyword evidence="1 3" id="KW-0808">Transferase</keyword>
<dbReference type="EMBL" id="MDUX01000004">
    <property type="protein sequence ID" value="KAF7600497.1"/>
    <property type="molecule type" value="Genomic_DNA"/>
</dbReference>
<dbReference type="SUPFAM" id="SSF53067">
    <property type="entry name" value="Actin-like ATPase domain"/>
    <property type="match status" value="1"/>
</dbReference>
<keyword evidence="8" id="KW-1185">Reference proteome</keyword>
<dbReference type="GO" id="GO:0006096">
    <property type="term" value="P:glycolytic process"/>
    <property type="evidence" value="ECO:0007669"/>
    <property type="project" value="UniProtKB-UniRule"/>
</dbReference>
<dbReference type="NCBIfam" id="NF001416">
    <property type="entry name" value="PRK00292.1-3"/>
    <property type="match status" value="1"/>
</dbReference>
<protein>
    <recommendedName>
        <fullName evidence="3">Glucokinase</fullName>
        <ecNumber evidence="3">2.7.1.2</ecNumber>
    </recommendedName>
    <alternativeName>
        <fullName evidence="3">Glucose kinase</fullName>
    </alternativeName>
</protein>
<dbReference type="GO" id="GO:0005829">
    <property type="term" value="C:cytosol"/>
    <property type="evidence" value="ECO:0007669"/>
    <property type="project" value="TreeGrafter"/>
</dbReference>
<keyword evidence="3" id="KW-0547">Nucleotide-binding</keyword>
<dbReference type="GO" id="GO:0005524">
    <property type="term" value="F:ATP binding"/>
    <property type="evidence" value="ECO:0007669"/>
    <property type="project" value="UniProtKB-UniRule"/>
</dbReference>
<dbReference type="NCBIfam" id="TIGR00749">
    <property type="entry name" value="glk"/>
    <property type="match status" value="1"/>
</dbReference>
<accession>A0A272EXV4</accession>
<dbReference type="RefSeq" id="WP_095523253.1">
    <property type="nucleotide sequence ID" value="NZ_MDUX01000004.1"/>
</dbReference>
<dbReference type="Gene3D" id="3.30.420.40">
    <property type="match status" value="1"/>
</dbReference>
<keyword evidence="3" id="KW-0067">ATP-binding</keyword>
<dbReference type="Proteomes" id="UP000623509">
    <property type="component" value="Unassembled WGS sequence"/>
</dbReference>
<dbReference type="PANTHER" id="PTHR47690">
    <property type="entry name" value="GLUCOKINASE"/>
    <property type="match status" value="1"/>
</dbReference>
<dbReference type="PANTHER" id="PTHR47690:SF1">
    <property type="entry name" value="GLUCOKINASE"/>
    <property type="match status" value="1"/>
</dbReference>
<evidence type="ECO:0000256" key="1">
    <source>
        <dbReference type="ARBA" id="ARBA00022679"/>
    </source>
</evidence>
<gene>
    <name evidence="3" type="primary">glk</name>
    <name evidence="5" type="ORF">BGI27_02020</name>
    <name evidence="6" type="ORF">CGU29_02140</name>
</gene>
<dbReference type="Gene3D" id="3.40.367.20">
    <property type="match status" value="1"/>
</dbReference>
<comment type="catalytic activity">
    <reaction evidence="3">
        <text>D-glucose + ATP = D-glucose 6-phosphate + ADP + H(+)</text>
        <dbReference type="Rhea" id="RHEA:17825"/>
        <dbReference type="ChEBI" id="CHEBI:4167"/>
        <dbReference type="ChEBI" id="CHEBI:15378"/>
        <dbReference type="ChEBI" id="CHEBI:30616"/>
        <dbReference type="ChEBI" id="CHEBI:61548"/>
        <dbReference type="ChEBI" id="CHEBI:456216"/>
        <dbReference type="EC" id="2.7.1.2"/>
    </reaction>
</comment>
<reference evidence="5 8" key="1">
    <citation type="submission" date="2016-08" db="EMBL/GenBank/DDBJ databases">
        <title>Candidatus Dactylopiibacterium carminicum genome sequence.</title>
        <authorList>
            <person name="Ramirez-Puebla S.T."/>
            <person name="Ormeno-Orrillo E."/>
            <person name="Vera-Ponce De Leon A."/>
            <person name="Luis L."/>
            <person name="Sanchez-Flores A."/>
            <person name="Monica R."/>
            <person name="Martinez-Romero E."/>
        </authorList>
    </citation>
    <scope>NUCLEOTIDE SEQUENCE [LARGE SCALE GENOMIC DNA]</scope>
    <source>
        <strain evidence="5">END1</strain>
    </source>
</reference>
<comment type="subcellular location">
    <subcellularLocation>
        <location evidence="3">Cytoplasm</location>
    </subcellularLocation>
</comment>
<dbReference type="CDD" id="cd24008">
    <property type="entry name" value="ASKHA_NBD_GLK"/>
    <property type="match status" value="1"/>
</dbReference>
<dbReference type="GO" id="GO:0005536">
    <property type="term" value="F:D-glucose binding"/>
    <property type="evidence" value="ECO:0007669"/>
    <property type="project" value="InterPro"/>
</dbReference>
<evidence type="ECO:0000313" key="5">
    <source>
        <dbReference type="EMBL" id="KAF7600497.1"/>
    </source>
</evidence>
<dbReference type="InterPro" id="IPR043129">
    <property type="entry name" value="ATPase_NBD"/>
</dbReference>
<sequence>MHTPRLLADVGATNLRFALCDGEIHAVSTLKGDDHASLESAIRAYLSTQQARVRHAAIAIANPVSGDEVRMTNRDWRFSIAAMRASLGLETLLIVNDFTALARSIPVLGRHELVRIGGGKPEPDAAIGLLGPGSGLGVSGLVRSGAGWRALASEGGHVSFAPTDAREIQILQYAWQRHGHVSAERLLSGPGLELIHDALRARDGLPPEPRTAAEITAAALRGDARAGEVVECFCGMLGAVAGNLALTLGALGGIYLGGGILPRLGGLFLNSIFRERFEAKGRFATYLARIPCYLITAETPALLGVNALLDEALSPAAG</sequence>
<dbReference type="Proteomes" id="UP000216107">
    <property type="component" value="Unassembled WGS sequence"/>
</dbReference>
<comment type="caution">
    <text evidence="3">Lacks conserved residue(s) required for the propagation of feature annotation.</text>
</comment>
<dbReference type="InterPro" id="IPR003836">
    <property type="entry name" value="Glucokinase"/>
</dbReference>
<comment type="caution">
    <text evidence="6">The sequence shown here is derived from an EMBL/GenBank/DDBJ whole genome shotgun (WGS) entry which is preliminary data.</text>
</comment>
<proteinExistence type="inferred from homology"/>